<dbReference type="EMBL" id="KZ826108">
    <property type="protein sequence ID" value="PYH88290.1"/>
    <property type="molecule type" value="Genomic_DNA"/>
</dbReference>
<evidence type="ECO:0000313" key="3">
    <source>
        <dbReference type="Proteomes" id="UP000247810"/>
    </source>
</evidence>
<organism evidence="2 3">
    <name type="scientific">Aspergillus ellipticus CBS 707.79</name>
    <dbReference type="NCBI Taxonomy" id="1448320"/>
    <lineage>
        <taxon>Eukaryota</taxon>
        <taxon>Fungi</taxon>
        <taxon>Dikarya</taxon>
        <taxon>Ascomycota</taxon>
        <taxon>Pezizomycotina</taxon>
        <taxon>Eurotiomycetes</taxon>
        <taxon>Eurotiomycetidae</taxon>
        <taxon>Eurotiales</taxon>
        <taxon>Aspergillaceae</taxon>
        <taxon>Aspergillus</taxon>
        <taxon>Aspergillus subgen. Circumdati</taxon>
    </lineage>
</organism>
<name>A0A319CU63_9EURO</name>
<proteinExistence type="predicted"/>
<dbReference type="Proteomes" id="UP000247810">
    <property type="component" value="Unassembled WGS sequence"/>
</dbReference>
<keyword evidence="3" id="KW-1185">Reference proteome</keyword>
<gene>
    <name evidence="2" type="ORF">BO71DRAFT_143707</name>
</gene>
<sequence>MAARNPVAESERRPQSPSFAQFLPPPNRDSGQHPSRADPGLHHTTDSEGWRSIATVTLGRDWGQEGRVPRRLLSRARGGGGAGDPLGSRDAGCMHVDLHETRYIYQTLHLRGGCQVGQACVLMCDAYSRWSTSPEALIWPSHFLVSMGMARLDFRKEE</sequence>
<feature type="region of interest" description="Disordered" evidence="1">
    <location>
        <begin position="67"/>
        <end position="89"/>
    </location>
</feature>
<evidence type="ECO:0000313" key="2">
    <source>
        <dbReference type="EMBL" id="PYH88290.1"/>
    </source>
</evidence>
<dbReference type="AlphaFoldDB" id="A0A319CU63"/>
<evidence type="ECO:0000256" key="1">
    <source>
        <dbReference type="SAM" id="MobiDB-lite"/>
    </source>
</evidence>
<feature type="compositionally biased region" description="Basic and acidic residues" evidence="1">
    <location>
        <begin position="35"/>
        <end position="49"/>
    </location>
</feature>
<accession>A0A319CU63</accession>
<protein>
    <submittedName>
        <fullName evidence="2">Uncharacterized protein</fullName>
    </submittedName>
</protein>
<reference evidence="2 3" key="1">
    <citation type="submission" date="2018-02" db="EMBL/GenBank/DDBJ databases">
        <title>The genomes of Aspergillus section Nigri reveals drivers in fungal speciation.</title>
        <authorList>
            <consortium name="DOE Joint Genome Institute"/>
            <person name="Vesth T.C."/>
            <person name="Nybo J."/>
            <person name="Theobald S."/>
            <person name="Brandl J."/>
            <person name="Frisvad J.C."/>
            <person name="Nielsen K.F."/>
            <person name="Lyhne E.K."/>
            <person name="Kogle M.E."/>
            <person name="Kuo A."/>
            <person name="Riley R."/>
            <person name="Clum A."/>
            <person name="Nolan M."/>
            <person name="Lipzen A."/>
            <person name="Salamov A."/>
            <person name="Henrissat B."/>
            <person name="Wiebenga A."/>
            <person name="De vries R.P."/>
            <person name="Grigoriev I.V."/>
            <person name="Mortensen U.H."/>
            <person name="Andersen M.R."/>
            <person name="Baker S.E."/>
        </authorList>
    </citation>
    <scope>NUCLEOTIDE SEQUENCE [LARGE SCALE GENOMIC DNA]</scope>
    <source>
        <strain evidence="2 3">CBS 707.79</strain>
    </source>
</reference>
<feature type="region of interest" description="Disordered" evidence="1">
    <location>
        <begin position="1"/>
        <end position="49"/>
    </location>
</feature>
<dbReference type="VEuPathDB" id="FungiDB:BO71DRAFT_143707"/>